<sequence length="2349" mass="275513">MSDFIEDYRIKYMRWRNFLERDELYPSNCMKEITVEMSNYDNELMDQEQKLSFINTHLPQFIKILLDKRFYSFQNPEYGYFLDFFSSVIQFSLKHLRKENFGAFEVIMKILNLDKNFYDRHYCPIPYMLESELIQYFEKKYQKATEFYYPNHSKHINALFGITLNFFGNSSGFQILAEYIKTSPSMDSLTSFLNVFTNLDDVMPPKPFRDAMKAFYKEIVIVVQGYNDEELKVLQKHDLKSFFSHLDRMLDKKCKNEKIGKIIESCELELAFKMLMTKYLEKRIYGITEIVNKISQAKNLDEDNERRSKGFYVYKNEYRESAKWMDSERLLSWIDSKDLINVIFGPTSHHEIIKRSMDLVKFMYTNSRFTQDHLKSVWEVAFSKHEAEREALLNLIQDLVPCLDTEDLQFLYEKVKSVPFATIDGQILQLAKSFTRLNSFYRPPHRKYKSLSEKKEPEIKIHDIPPLPIGVGEPIPLKSSEYSINVIHEEKTFEYSQILFYLWDLWQESALQEGISNDIATQAMSILKDSLLNYFRSERMKFLVMCLENIKNNSLVLWSCDIIRSILESYPSVSVHYSGMDSKSSVIKDLDHDYQFINLLYKSLIQFKVLAIDKALELSTDESTSSSDEDTVSESRKRIHEDLFRSIKVSKEGNLNYVEEVKSRLEFIKYIYSNSSETLTNTHVKILWDSFILNATSESESEGLFTWLTTSAHAWPNREMISDDLQVFIFTDLLLKLHPGSFTIAAFSCFERFFININKRFRLISNYGSDENIEVLDINLISIEALWEIMLQCRNDEVFQSSSSLMKRIYRGLKSCTLIIQEDFIRICMKYISNTVPAIIMDEASVTRISRCLILIIDFIQDFENPSGSSNDTGNEIHVTVRNQCKSADQTREFVVVLFSNMTWFQASSIITNRIGSSDKIVFLLRGNFIDKKQDNKTVEELGIDSSVKIIVNDDYEDDIELIQSEGVPPPIDVQASLGNLKMIFEDINDDILRLALEKSDGQVEDAVTLLTEDGVIDKLQQQLDKARIKKRPVETYRLSNILSNTQEYFNLLFELFSFGNIKLNTKILNLLSKIPVNEQILEEMKSLEFRNDWNNLLDSRCVFKLLYSLQIIDSIIRQEDSELWRNKFLSLGGVKHIYQILIGFQEYGMDPKNTFEAQVLDFMLKIIRIYLHSSDTYYQVESIVDYPSLISCIINIIESVVDSIEETESVLASALSFLIIILAHNPNLLQEIYSKEVFYNLIAKCLLQSPQQGIREAIMTTVSTIVETTTYTPEGLMNPIDFFWNIVISNFPTDNSQNCEEFFILAAKLIYQLPIVPDDFIDKCIEFVFTREAIEDRHRGNQDKVLTGYLHIATVLLAKHPEKKHPMMLDYLYSSLFDLEVEMSNDSRPPPKFKHPQTRKTAFDVILVLCVDNIEISDKLLDKLYIHHSTHKNAGSFDIENRSRATSGYVGLRNFGSTCYMNSLLQQIFMMEPIRNGILYAELLSDENLEDNLLYQMQTVLVNLLESEKEFYEPHGFCQAFKGYDGQSINVRIQQDADEFLNLLFDKLEELLKGTEQASLLRNHIGGSLAHEIVSCENEYPYHGQREEQFFRISLDVKNKKSLQEALDLYIKDDMLEGDNKYFCDEYNAKITAKKRCLILSLANTVIIHLKRFEFDYSTMQRSKINDYCEFPMVINFKNWAKDLEKPDEYFDFELTGVLLHSGVADSGHYSSIIKNRHTQQWFKFDDRYVEPYNIDNLKSDCFGGETFYSWGAGSHCFAQTKNAYMLIYERKGYHSLPQEITMLSENQLSKLNYIRQKIKYENMEFLRDLLYFDQSYFELLKIFIPKYSFIPVIEYTAELSDTKDSKEIMMLTKYFEEDETRAAITREALQHSDKYLEIKEIIEGETEPEDQGLKLIKLGTLFAYEMLVRAKNYEAFKYWIKTLMDFYLNHIKASIWFLNFLLQNKEILSEILLECRDPEIRYEFSSFISKILQYCSNIEIDILLEKVDVVNLNVLPYSQYSGYNFYNLYTKRYRAVSARFIEHYLTEYLSEFKRNCRRIEDYLLILKDFAECGVRHKVLLNEIGAIRSLINNANDCEKYNNFQETEEIFSLLSKLICFTRTYAIRESKNLPEYIEQDYADLDNQIESYLSEFHTKRSLINNYKIPAVESIILHLCWENIKVSSDYLEEFSSSLISNKYDYSKVVGHLKFLEKLLTIDDTVKLARVNEFLEITTIRHSYSIPSRQTLFEQIQRSKDNSASFVMNIIIWWSDLMKSDHIMESTKKHSPQFRWIVSETFPRPLGYMMHDYLNKGINFEAEFKEAVRKFRLELESESEESVEIELDRYRHQEVIPPFKEDGEENSTDSENP</sequence>
<evidence type="ECO:0000256" key="1">
    <source>
        <dbReference type="ARBA" id="ARBA00000707"/>
    </source>
</evidence>
<dbReference type="EMBL" id="MPUH01000022">
    <property type="protein sequence ID" value="OMJ94686.1"/>
    <property type="molecule type" value="Genomic_DNA"/>
</dbReference>
<feature type="compositionally biased region" description="Acidic residues" evidence="8">
    <location>
        <begin position="2338"/>
        <end position="2349"/>
    </location>
</feature>
<dbReference type="InterPro" id="IPR038765">
    <property type="entry name" value="Papain-like_cys_pep_sf"/>
</dbReference>
<dbReference type="Pfam" id="PF00443">
    <property type="entry name" value="UCH"/>
    <property type="match status" value="1"/>
</dbReference>
<gene>
    <name evidence="10" type="ORF">SteCoe_2021</name>
</gene>
<proteinExistence type="inferred from homology"/>
<evidence type="ECO:0000256" key="6">
    <source>
        <dbReference type="ARBA" id="ARBA00022801"/>
    </source>
</evidence>
<dbReference type="InterPro" id="IPR016024">
    <property type="entry name" value="ARM-type_fold"/>
</dbReference>
<dbReference type="PROSITE" id="PS50235">
    <property type="entry name" value="USP_3"/>
    <property type="match status" value="1"/>
</dbReference>
<dbReference type="GO" id="GO:0016579">
    <property type="term" value="P:protein deubiquitination"/>
    <property type="evidence" value="ECO:0007669"/>
    <property type="project" value="InterPro"/>
</dbReference>
<dbReference type="InterPro" id="IPR018200">
    <property type="entry name" value="USP_CS"/>
</dbReference>
<dbReference type="OrthoDB" id="303263at2759"/>
<dbReference type="PROSITE" id="PS00973">
    <property type="entry name" value="USP_2"/>
    <property type="match status" value="1"/>
</dbReference>
<dbReference type="PANTHER" id="PTHR24006">
    <property type="entry name" value="UBIQUITIN CARBOXYL-TERMINAL HYDROLASE"/>
    <property type="match status" value="1"/>
</dbReference>
<dbReference type="Proteomes" id="UP000187209">
    <property type="component" value="Unassembled WGS sequence"/>
</dbReference>
<dbReference type="GO" id="GO:0004843">
    <property type="term" value="F:cysteine-type deubiquitinase activity"/>
    <property type="evidence" value="ECO:0007669"/>
    <property type="project" value="UniProtKB-EC"/>
</dbReference>
<organism evidence="10 11">
    <name type="scientific">Stentor coeruleus</name>
    <dbReference type="NCBI Taxonomy" id="5963"/>
    <lineage>
        <taxon>Eukaryota</taxon>
        <taxon>Sar</taxon>
        <taxon>Alveolata</taxon>
        <taxon>Ciliophora</taxon>
        <taxon>Postciliodesmatophora</taxon>
        <taxon>Heterotrichea</taxon>
        <taxon>Heterotrichida</taxon>
        <taxon>Stentoridae</taxon>
        <taxon>Stentor</taxon>
    </lineage>
</organism>
<dbReference type="FunFam" id="3.90.70.10:FF:000022">
    <property type="entry name" value="Ubiquitin carboxyl-terminal hydrolase 24"/>
    <property type="match status" value="1"/>
</dbReference>
<dbReference type="SUPFAM" id="SSF48371">
    <property type="entry name" value="ARM repeat"/>
    <property type="match status" value="1"/>
</dbReference>
<reference evidence="10 11" key="1">
    <citation type="submission" date="2016-11" db="EMBL/GenBank/DDBJ databases">
        <title>The macronuclear genome of Stentor coeruleus: a giant cell with tiny introns.</title>
        <authorList>
            <person name="Slabodnick M."/>
            <person name="Ruby J.G."/>
            <person name="Reiff S.B."/>
            <person name="Swart E.C."/>
            <person name="Gosai S."/>
            <person name="Prabakaran S."/>
            <person name="Witkowska E."/>
            <person name="Larue G.E."/>
            <person name="Fisher S."/>
            <person name="Freeman R.M."/>
            <person name="Gunawardena J."/>
            <person name="Chu W."/>
            <person name="Stover N.A."/>
            <person name="Gregory B.D."/>
            <person name="Nowacki M."/>
            <person name="Derisi J."/>
            <person name="Roy S.W."/>
            <person name="Marshall W.F."/>
            <person name="Sood P."/>
        </authorList>
    </citation>
    <scope>NUCLEOTIDE SEQUENCE [LARGE SCALE GENOMIC DNA]</scope>
    <source>
        <strain evidence="10">WM001</strain>
    </source>
</reference>
<evidence type="ECO:0000256" key="2">
    <source>
        <dbReference type="ARBA" id="ARBA00009085"/>
    </source>
</evidence>
<evidence type="ECO:0000256" key="7">
    <source>
        <dbReference type="ARBA" id="ARBA00022807"/>
    </source>
</evidence>
<protein>
    <recommendedName>
        <fullName evidence="3">ubiquitinyl hydrolase 1</fullName>
        <ecNumber evidence="3">3.4.19.12</ecNumber>
    </recommendedName>
</protein>
<keyword evidence="11" id="KW-1185">Reference proteome</keyword>
<dbReference type="EC" id="3.4.19.12" evidence="3"/>
<comment type="similarity">
    <text evidence="2">Belongs to the peptidase C19 family.</text>
</comment>
<dbReference type="GO" id="GO:0005634">
    <property type="term" value="C:nucleus"/>
    <property type="evidence" value="ECO:0007669"/>
    <property type="project" value="TreeGrafter"/>
</dbReference>
<evidence type="ECO:0000256" key="3">
    <source>
        <dbReference type="ARBA" id="ARBA00012759"/>
    </source>
</evidence>
<evidence type="ECO:0000313" key="10">
    <source>
        <dbReference type="EMBL" id="OMJ94686.1"/>
    </source>
</evidence>
<dbReference type="PANTHER" id="PTHR24006:SF827">
    <property type="entry name" value="UBIQUITIN CARBOXYL-TERMINAL HYDROLASE 34"/>
    <property type="match status" value="1"/>
</dbReference>
<feature type="domain" description="USP" evidence="9">
    <location>
        <begin position="1451"/>
        <end position="1773"/>
    </location>
</feature>
<keyword evidence="4" id="KW-0645">Protease</keyword>
<feature type="region of interest" description="Disordered" evidence="8">
    <location>
        <begin position="2330"/>
        <end position="2349"/>
    </location>
</feature>
<comment type="catalytic activity">
    <reaction evidence="1">
        <text>Thiol-dependent hydrolysis of ester, thioester, amide, peptide and isopeptide bonds formed by the C-terminal Gly of ubiquitin (a 76-residue protein attached to proteins as an intracellular targeting signal).</text>
        <dbReference type="EC" id="3.4.19.12"/>
    </reaction>
</comment>
<name>A0A1R2D0B1_9CILI</name>
<evidence type="ECO:0000256" key="4">
    <source>
        <dbReference type="ARBA" id="ARBA00022670"/>
    </source>
</evidence>
<accession>A0A1R2D0B1</accession>
<dbReference type="PROSITE" id="PS00972">
    <property type="entry name" value="USP_1"/>
    <property type="match status" value="1"/>
</dbReference>
<dbReference type="GO" id="GO:0006508">
    <property type="term" value="P:proteolysis"/>
    <property type="evidence" value="ECO:0007669"/>
    <property type="project" value="UniProtKB-KW"/>
</dbReference>
<dbReference type="InterPro" id="IPR050164">
    <property type="entry name" value="Peptidase_C19"/>
</dbReference>
<keyword evidence="7" id="KW-0788">Thiol protease</keyword>
<dbReference type="SUPFAM" id="SSF54001">
    <property type="entry name" value="Cysteine proteinases"/>
    <property type="match status" value="1"/>
</dbReference>
<evidence type="ECO:0000259" key="9">
    <source>
        <dbReference type="PROSITE" id="PS50235"/>
    </source>
</evidence>
<dbReference type="InterPro" id="IPR028889">
    <property type="entry name" value="USP"/>
</dbReference>
<evidence type="ECO:0000256" key="8">
    <source>
        <dbReference type="SAM" id="MobiDB-lite"/>
    </source>
</evidence>
<keyword evidence="6" id="KW-0378">Hydrolase</keyword>
<dbReference type="InterPro" id="IPR056850">
    <property type="entry name" value="ARM_UBP34_24_USP9X_Y"/>
</dbReference>
<dbReference type="GO" id="GO:0005829">
    <property type="term" value="C:cytosol"/>
    <property type="evidence" value="ECO:0007669"/>
    <property type="project" value="TreeGrafter"/>
</dbReference>
<evidence type="ECO:0000313" key="11">
    <source>
        <dbReference type="Proteomes" id="UP000187209"/>
    </source>
</evidence>
<evidence type="ECO:0000256" key="5">
    <source>
        <dbReference type="ARBA" id="ARBA00022786"/>
    </source>
</evidence>
<dbReference type="Gene3D" id="3.90.70.10">
    <property type="entry name" value="Cysteine proteinases"/>
    <property type="match status" value="1"/>
</dbReference>
<keyword evidence="5" id="KW-0833">Ubl conjugation pathway</keyword>
<dbReference type="Pfam" id="PF25010">
    <property type="entry name" value="ARM_UBP24_USP9X-Y"/>
    <property type="match status" value="2"/>
</dbReference>
<dbReference type="InterPro" id="IPR001394">
    <property type="entry name" value="Peptidase_C19_UCH"/>
</dbReference>
<comment type="caution">
    <text evidence="10">The sequence shown here is derived from an EMBL/GenBank/DDBJ whole genome shotgun (WGS) entry which is preliminary data.</text>
</comment>